<reference evidence="9" key="1">
    <citation type="submission" date="2020-06" db="EMBL/GenBank/DDBJ databases">
        <title>A chromosome-scale genome assembly of Talaromyces rugulosus W13939.</title>
        <authorList>
            <person name="Wang B."/>
            <person name="Guo L."/>
            <person name="Ye K."/>
            <person name="Wang L."/>
        </authorList>
    </citation>
    <scope>NUCLEOTIDE SEQUENCE [LARGE SCALE GENOMIC DNA]</scope>
    <source>
        <strain evidence="9">W13939</strain>
    </source>
</reference>
<dbReference type="InterPro" id="IPR050452">
    <property type="entry name" value="Metacaspase"/>
</dbReference>
<dbReference type="RefSeq" id="XP_035350993.1">
    <property type="nucleotide sequence ID" value="XM_035495100.1"/>
</dbReference>
<evidence type="ECO:0000256" key="5">
    <source>
        <dbReference type="ARBA" id="ARBA00023145"/>
    </source>
</evidence>
<evidence type="ECO:0000259" key="7">
    <source>
        <dbReference type="Pfam" id="PF00656"/>
    </source>
</evidence>
<keyword evidence="5" id="KW-0865">Zymogen</keyword>
<accession>A0A7H8REA3</accession>
<dbReference type="Pfam" id="PF00656">
    <property type="entry name" value="Peptidase_C14"/>
    <property type="match status" value="1"/>
</dbReference>
<dbReference type="GO" id="GO:0006915">
    <property type="term" value="P:apoptotic process"/>
    <property type="evidence" value="ECO:0007669"/>
    <property type="project" value="UniProtKB-KW"/>
</dbReference>
<dbReference type="GO" id="GO:0005737">
    <property type="term" value="C:cytoplasm"/>
    <property type="evidence" value="ECO:0007669"/>
    <property type="project" value="TreeGrafter"/>
</dbReference>
<evidence type="ECO:0000256" key="1">
    <source>
        <dbReference type="ARBA" id="ARBA00009005"/>
    </source>
</evidence>
<dbReference type="SUPFAM" id="SSF52129">
    <property type="entry name" value="Caspase-like"/>
    <property type="match status" value="1"/>
</dbReference>
<gene>
    <name evidence="8" type="ORF">TRUGW13939_11996</name>
</gene>
<keyword evidence="4" id="KW-0788">Thiol protease</keyword>
<dbReference type="PANTHER" id="PTHR48104">
    <property type="entry name" value="METACASPASE-4"/>
    <property type="match status" value="1"/>
</dbReference>
<dbReference type="GO" id="GO:0006508">
    <property type="term" value="P:proteolysis"/>
    <property type="evidence" value="ECO:0007669"/>
    <property type="project" value="UniProtKB-KW"/>
</dbReference>
<dbReference type="EMBL" id="CP055903">
    <property type="protein sequence ID" value="QKX64820.1"/>
    <property type="molecule type" value="Genomic_DNA"/>
</dbReference>
<protein>
    <recommendedName>
        <fullName evidence="7">Peptidase C14 caspase domain-containing protein</fullName>
    </recommendedName>
</protein>
<dbReference type="InterPro" id="IPR029030">
    <property type="entry name" value="Caspase-like_dom_sf"/>
</dbReference>
<evidence type="ECO:0000313" key="8">
    <source>
        <dbReference type="EMBL" id="QKX64820.1"/>
    </source>
</evidence>
<dbReference type="InterPro" id="IPR011600">
    <property type="entry name" value="Pept_C14_caspase"/>
</dbReference>
<keyword evidence="2" id="KW-0645">Protease</keyword>
<keyword evidence="3" id="KW-0053">Apoptosis</keyword>
<feature type="region of interest" description="Disordered" evidence="6">
    <location>
        <begin position="169"/>
        <end position="205"/>
    </location>
</feature>
<evidence type="ECO:0000256" key="4">
    <source>
        <dbReference type="ARBA" id="ARBA00022807"/>
    </source>
</evidence>
<feature type="domain" description="Peptidase C14 caspase" evidence="7">
    <location>
        <begin position="10"/>
        <end position="251"/>
    </location>
</feature>
<evidence type="ECO:0000256" key="6">
    <source>
        <dbReference type="SAM" id="MobiDB-lite"/>
    </source>
</evidence>
<sequence length="593" mass="66349">MSALPPPGFWAVLIGIDHYDKYKPLRGCVSDIENIERLLHDTVDSTRLQVYKITAAVANEPHPPTYKNIMDTFQEVKRKAAPGDFFYLHYSGHGGRQQRKEDPQYPQHHAAGGEMYESLVLHGDKHLKDYELGQCLDGLADAGVKTFAVLDCCHSGGADRVADDTIRGLDHVIPPDEDDNDVLPHYPEEESDATTQEPSRDGSAKASYWTRARKYTLLAACQPHEYARECEDQNGERHGALTYTMLRSIAKLSVSGVIPTYKTLYWDIAANIFSVSSTQHPMLFGERDIHLFGSTSHQSTRLAVVNRIDGDRRLYISRGEAHGVRVGEEYAVHPRGAFDLSQIIAKIRINSVGMTRASAKIPPMARVEQGCPVSLVTPVITDLLRVKVQSPELLQELQQRTGSTIQFNAYDSRDATHQVLFQDQSHQIVDATGTPLSNCPLFPANGEAATKIYTFLQKFAHYRMVAQLHNEKSHLNASFVFQERDGIDDVFHEESINLVFKNLKPPPPIGSLRDVLYFSVLNLRDNWEVALVIPDPDDTDDSIAVGPGETSDQYDMEMTIRTPQQSELDDIFMTKTARTKARVDVIVISVGIH</sequence>
<organism evidence="8 9">
    <name type="scientific">Talaromyces rugulosus</name>
    <name type="common">Penicillium rugulosum</name>
    <dbReference type="NCBI Taxonomy" id="121627"/>
    <lineage>
        <taxon>Eukaryota</taxon>
        <taxon>Fungi</taxon>
        <taxon>Dikarya</taxon>
        <taxon>Ascomycota</taxon>
        <taxon>Pezizomycotina</taxon>
        <taxon>Eurotiomycetes</taxon>
        <taxon>Eurotiomycetidae</taxon>
        <taxon>Eurotiales</taxon>
        <taxon>Trichocomaceae</taxon>
        <taxon>Talaromyces</taxon>
        <taxon>Talaromyces sect. Islandici</taxon>
    </lineage>
</organism>
<proteinExistence type="inferred from homology"/>
<keyword evidence="4" id="KW-0378">Hydrolase</keyword>
<evidence type="ECO:0000313" key="9">
    <source>
        <dbReference type="Proteomes" id="UP000509510"/>
    </source>
</evidence>
<name>A0A7H8REA3_TALRU</name>
<comment type="similarity">
    <text evidence="1">Belongs to the peptidase C14B family.</text>
</comment>
<dbReference type="OrthoDB" id="3223806at2759"/>
<dbReference type="GO" id="GO:0004197">
    <property type="term" value="F:cysteine-type endopeptidase activity"/>
    <property type="evidence" value="ECO:0007669"/>
    <property type="project" value="InterPro"/>
</dbReference>
<dbReference type="Proteomes" id="UP000509510">
    <property type="component" value="Chromosome VI"/>
</dbReference>
<dbReference type="PANTHER" id="PTHR48104:SF30">
    <property type="entry name" value="METACASPASE-1"/>
    <property type="match status" value="1"/>
</dbReference>
<dbReference type="GeneID" id="55999472"/>
<dbReference type="AlphaFoldDB" id="A0A7H8REA3"/>
<evidence type="ECO:0000256" key="3">
    <source>
        <dbReference type="ARBA" id="ARBA00022703"/>
    </source>
</evidence>
<keyword evidence="9" id="KW-1185">Reference proteome</keyword>
<dbReference type="KEGG" id="trg:TRUGW13939_11996"/>
<dbReference type="Gene3D" id="3.40.50.1460">
    <property type="match status" value="1"/>
</dbReference>
<evidence type="ECO:0000256" key="2">
    <source>
        <dbReference type="ARBA" id="ARBA00022670"/>
    </source>
</evidence>